<dbReference type="Pfam" id="PF01090">
    <property type="entry name" value="Ribosomal_S19e"/>
    <property type="match status" value="1"/>
</dbReference>
<protein>
    <submittedName>
        <fullName evidence="4">40S ribosomal protein S19</fullName>
    </submittedName>
</protein>
<keyword evidence="5" id="KW-1185">Reference proteome</keyword>
<keyword evidence="3" id="KW-0687">Ribonucleoprotein</keyword>
<dbReference type="InterPro" id="IPR001266">
    <property type="entry name" value="Ribosomal_eS19"/>
</dbReference>
<dbReference type="InterPro" id="IPR018277">
    <property type="entry name" value="Ribosomal_eS19_CS"/>
</dbReference>
<dbReference type="GO" id="GO:0003735">
    <property type="term" value="F:structural constituent of ribosome"/>
    <property type="evidence" value="ECO:0007669"/>
    <property type="project" value="InterPro"/>
</dbReference>
<proteinExistence type="inferred from homology"/>
<evidence type="ECO:0000256" key="3">
    <source>
        <dbReference type="ARBA" id="ARBA00023274"/>
    </source>
</evidence>
<dbReference type="SUPFAM" id="SSF46785">
    <property type="entry name" value="Winged helix' DNA-binding domain"/>
    <property type="match status" value="1"/>
</dbReference>
<accession>A0A8X6PS53</accession>
<dbReference type="GO" id="GO:0000028">
    <property type="term" value="P:ribosomal small subunit assembly"/>
    <property type="evidence" value="ECO:0007669"/>
    <property type="project" value="TreeGrafter"/>
</dbReference>
<dbReference type="FunFam" id="1.10.10.10:FF:000118">
    <property type="entry name" value="40S ribosomal protein S19"/>
    <property type="match status" value="1"/>
</dbReference>
<dbReference type="InterPro" id="IPR036388">
    <property type="entry name" value="WH-like_DNA-bd_sf"/>
</dbReference>
<evidence type="ECO:0000313" key="4">
    <source>
        <dbReference type="EMBL" id="GFT78735.1"/>
    </source>
</evidence>
<keyword evidence="2 4" id="KW-0689">Ribosomal protein</keyword>
<evidence type="ECO:0000256" key="2">
    <source>
        <dbReference type="ARBA" id="ARBA00022980"/>
    </source>
</evidence>
<sequence length="155" mass="17228">MQAEAFFLYSNTIKMPGAGVKDVNQHDFVKALAAHLKKTGKLKVPEWVDVVKTGTHKELAPYDEDWFYTRCASVARHLYMRSPAGVGALTKIYGGRYRRGTLPSIYCRGSSSVARKALQALENLKLVEADTNGGRKLSNQGRRDLDRIAGQIKKS</sequence>
<comment type="similarity">
    <text evidence="1">Belongs to the eukaryotic ribosomal protein eS19 family.</text>
</comment>
<comment type="caution">
    <text evidence="4">The sequence shown here is derived from an EMBL/GenBank/DDBJ whole genome shotgun (WGS) entry which is preliminary data.</text>
</comment>
<dbReference type="Gene3D" id="1.10.10.10">
    <property type="entry name" value="Winged helix-like DNA-binding domain superfamily/Winged helix DNA-binding domain"/>
    <property type="match status" value="1"/>
</dbReference>
<evidence type="ECO:0000256" key="1">
    <source>
        <dbReference type="ARBA" id="ARBA00010014"/>
    </source>
</evidence>
<dbReference type="Proteomes" id="UP000887013">
    <property type="component" value="Unassembled WGS sequence"/>
</dbReference>
<gene>
    <name evidence="4" type="primary">RPS19</name>
    <name evidence="4" type="ORF">NPIL_189811</name>
</gene>
<organism evidence="4 5">
    <name type="scientific">Nephila pilipes</name>
    <name type="common">Giant wood spider</name>
    <name type="synonym">Nephila maculata</name>
    <dbReference type="NCBI Taxonomy" id="299642"/>
    <lineage>
        <taxon>Eukaryota</taxon>
        <taxon>Metazoa</taxon>
        <taxon>Ecdysozoa</taxon>
        <taxon>Arthropoda</taxon>
        <taxon>Chelicerata</taxon>
        <taxon>Arachnida</taxon>
        <taxon>Araneae</taxon>
        <taxon>Araneomorphae</taxon>
        <taxon>Entelegynae</taxon>
        <taxon>Araneoidea</taxon>
        <taxon>Nephilidae</taxon>
        <taxon>Nephila</taxon>
    </lineage>
</organism>
<dbReference type="PANTHER" id="PTHR11710:SF0">
    <property type="entry name" value="40S RIBOSOMAL PROTEIN S19"/>
    <property type="match status" value="1"/>
</dbReference>
<evidence type="ECO:0000313" key="5">
    <source>
        <dbReference type="Proteomes" id="UP000887013"/>
    </source>
</evidence>
<dbReference type="SMART" id="SM01413">
    <property type="entry name" value="Ribosomal_S19e"/>
    <property type="match status" value="1"/>
</dbReference>
<dbReference type="GO" id="GO:0003723">
    <property type="term" value="F:RNA binding"/>
    <property type="evidence" value="ECO:0007669"/>
    <property type="project" value="TreeGrafter"/>
</dbReference>
<dbReference type="AlphaFoldDB" id="A0A8X6PS53"/>
<name>A0A8X6PS53_NEPPI</name>
<dbReference type="GO" id="GO:0002181">
    <property type="term" value="P:cytoplasmic translation"/>
    <property type="evidence" value="ECO:0007669"/>
    <property type="project" value="UniProtKB-ARBA"/>
</dbReference>
<dbReference type="InterPro" id="IPR036390">
    <property type="entry name" value="WH_DNA-bd_sf"/>
</dbReference>
<dbReference type="GO" id="GO:0022627">
    <property type="term" value="C:cytosolic small ribosomal subunit"/>
    <property type="evidence" value="ECO:0007669"/>
    <property type="project" value="TreeGrafter"/>
</dbReference>
<dbReference type="PANTHER" id="PTHR11710">
    <property type="entry name" value="40S RIBOSOMAL PROTEIN S19"/>
    <property type="match status" value="1"/>
</dbReference>
<dbReference type="OrthoDB" id="428974at2759"/>
<dbReference type="EMBL" id="BMAW01022659">
    <property type="protein sequence ID" value="GFT78735.1"/>
    <property type="molecule type" value="Genomic_DNA"/>
</dbReference>
<reference evidence="4" key="1">
    <citation type="submission" date="2020-08" db="EMBL/GenBank/DDBJ databases">
        <title>Multicomponent nature underlies the extraordinary mechanical properties of spider dragline silk.</title>
        <authorList>
            <person name="Kono N."/>
            <person name="Nakamura H."/>
            <person name="Mori M."/>
            <person name="Yoshida Y."/>
            <person name="Ohtoshi R."/>
            <person name="Malay A.D."/>
            <person name="Moran D.A.P."/>
            <person name="Tomita M."/>
            <person name="Numata K."/>
            <person name="Arakawa K."/>
        </authorList>
    </citation>
    <scope>NUCLEOTIDE SEQUENCE</scope>
</reference>
<dbReference type="PROSITE" id="PS00628">
    <property type="entry name" value="RIBOSOMAL_S19E"/>
    <property type="match status" value="1"/>
</dbReference>